<dbReference type="InterPro" id="IPR036388">
    <property type="entry name" value="WH-like_DNA-bd_sf"/>
</dbReference>
<feature type="domain" description="HTH luxR-type" evidence="6">
    <location>
        <begin position="342"/>
        <end position="400"/>
    </location>
</feature>
<feature type="transmembrane region" description="Helical" evidence="4">
    <location>
        <begin position="288"/>
        <end position="308"/>
    </location>
</feature>
<dbReference type="RefSeq" id="WP_048500604.1">
    <property type="nucleotide sequence ID" value="NZ_LFNG01000026.1"/>
</dbReference>
<keyword evidence="2" id="KW-0238">DNA-binding</keyword>
<dbReference type="Gene3D" id="1.25.40.10">
    <property type="entry name" value="Tetratricopeptide repeat domain"/>
    <property type="match status" value="1"/>
</dbReference>
<dbReference type="PANTHER" id="PTHR44688">
    <property type="entry name" value="DNA-BINDING TRANSCRIPTIONAL ACTIVATOR DEVR_DOSR"/>
    <property type="match status" value="1"/>
</dbReference>
<evidence type="ECO:0000259" key="6">
    <source>
        <dbReference type="PROSITE" id="PS50043"/>
    </source>
</evidence>
<evidence type="ECO:0000313" key="8">
    <source>
        <dbReference type="Proteomes" id="UP000035900"/>
    </source>
</evidence>
<dbReference type="Gene3D" id="1.10.10.10">
    <property type="entry name" value="Winged helix-like DNA-binding domain superfamily/Winged helix DNA-binding domain"/>
    <property type="match status" value="1"/>
</dbReference>
<dbReference type="GO" id="GO:0006355">
    <property type="term" value="P:regulation of DNA-templated transcription"/>
    <property type="evidence" value="ECO:0007669"/>
    <property type="project" value="InterPro"/>
</dbReference>
<comment type="caution">
    <text evidence="7">The sequence shown here is derived from an EMBL/GenBank/DDBJ whole genome shotgun (WGS) entry which is preliminary data.</text>
</comment>
<evidence type="ECO:0000256" key="1">
    <source>
        <dbReference type="ARBA" id="ARBA00023015"/>
    </source>
</evidence>
<evidence type="ECO:0000256" key="2">
    <source>
        <dbReference type="ARBA" id="ARBA00023125"/>
    </source>
</evidence>
<evidence type="ECO:0000313" key="7">
    <source>
        <dbReference type="EMBL" id="KMQ70204.1"/>
    </source>
</evidence>
<keyword evidence="3" id="KW-0804">Transcription</keyword>
<keyword evidence="5" id="KW-0732">Signal</keyword>
<dbReference type="GO" id="GO:0003677">
    <property type="term" value="F:DNA binding"/>
    <property type="evidence" value="ECO:0007669"/>
    <property type="project" value="UniProtKB-KW"/>
</dbReference>
<name>A0A0J7IWN1_9FLAO</name>
<dbReference type="SMART" id="SM00421">
    <property type="entry name" value="HTH_LUXR"/>
    <property type="match status" value="1"/>
</dbReference>
<dbReference type="PRINTS" id="PR00038">
    <property type="entry name" value="HTHLUXR"/>
</dbReference>
<protein>
    <recommendedName>
        <fullName evidence="6">HTH luxR-type domain-containing protein</fullName>
    </recommendedName>
</protein>
<keyword evidence="1" id="KW-0805">Transcription regulation</keyword>
<dbReference type="STRING" id="1304281.ACM44_13625"/>
<dbReference type="CDD" id="cd06170">
    <property type="entry name" value="LuxR_C_like"/>
    <property type="match status" value="1"/>
</dbReference>
<dbReference type="InterPro" id="IPR016032">
    <property type="entry name" value="Sig_transdc_resp-reg_C-effctor"/>
</dbReference>
<feature type="chain" id="PRO_5005288874" description="HTH luxR-type domain-containing protein" evidence="5">
    <location>
        <begin position="20"/>
        <end position="400"/>
    </location>
</feature>
<proteinExistence type="predicted"/>
<dbReference type="OrthoDB" id="9797341at2"/>
<accession>A0A0J7IWN1</accession>
<dbReference type="AlphaFoldDB" id="A0A0J7IWN1"/>
<sequence length="400" mass="46734">MRKNLFFVFFLLFHFVGKASLTDDVNLNEEISSLNDSYKYEKSITILEEVLTNKKSGRYDRYNAYLQKSLTYKRIYNYPEVLENLDHALKQAVDSDFYEEAEVRVLAERMFVEFDSGRFEEARKLHAILSAKNINHLNPEAHGFYLGVSAVLHVIDKNYGKAESILNEAVALLTKHDPKHLPMIYAKIIGLAEHLKDREMAMNAFEQGMLYADQYRLDIYKMALYNTMAQFFVGLEDYRNAYFYHSKGSEISGRYNAALQSGKLAVLEKRMLEKRKNMQLDYEKKKSYLLAFSSVLLLVLFSVTFKLYQSKKEKNRLIAQENDRIRAELKRLVLAQKKEAPLRLSDYELTPRQLDIINLVKQGKTNKEIGQELFISENTVKYHLKTIYTILGIANRWDLK</sequence>
<dbReference type="PROSITE" id="PS50043">
    <property type="entry name" value="HTH_LUXR_2"/>
    <property type="match status" value="1"/>
</dbReference>
<reference evidence="7 8" key="1">
    <citation type="journal article" date="2004" name="Int. J. Syst. Evol. Microbiol.">
        <title>Kaistella koreensis gen. nov., sp. nov., a novel member of the Chryseobacterium-Bergeyella-Riemerella branch.</title>
        <authorList>
            <person name="Kim M.K."/>
            <person name="Im W.T."/>
            <person name="Shin Y.K."/>
            <person name="Lim J.H."/>
            <person name="Kim S.H."/>
            <person name="Lee B.C."/>
            <person name="Park M.Y."/>
            <person name="Lee K.Y."/>
            <person name="Lee S.T."/>
        </authorList>
    </citation>
    <scope>NUCLEOTIDE SEQUENCE [LARGE SCALE GENOMIC DNA]</scope>
    <source>
        <strain evidence="7 8">CCUG 49689</strain>
    </source>
</reference>
<dbReference type="EMBL" id="LFNG01000026">
    <property type="protein sequence ID" value="KMQ70204.1"/>
    <property type="molecule type" value="Genomic_DNA"/>
</dbReference>
<keyword evidence="4" id="KW-0812">Transmembrane</keyword>
<evidence type="ECO:0000256" key="5">
    <source>
        <dbReference type="SAM" id="SignalP"/>
    </source>
</evidence>
<feature type="signal peptide" evidence="5">
    <location>
        <begin position="1"/>
        <end position="19"/>
    </location>
</feature>
<keyword evidence="4" id="KW-0472">Membrane</keyword>
<dbReference type="InterPro" id="IPR000792">
    <property type="entry name" value="Tscrpt_reg_LuxR_C"/>
</dbReference>
<dbReference type="PANTHER" id="PTHR44688:SF16">
    <property type="entry name" value="DNA-BINDING TRANSCRIPTIONAL ACTIVATOR DEVR_DOSR"/>
    <property type="match status" value="1"/>
</dbReference>
<dbReference type="PATRIC" id="fig|1304281.5.peg.2943"/>
<keyword evidence="4" id="KW-1133">Transmembrane helix</keyword>
<dbReference type="SUPFAM" id="SSF46894">
    <property type="entry name" value="C-terminal effector domain of the bipartite response regulators"/>
    <property type="match status" value="1"/>
</dbReference>
<gene>
    <name evidence="7" type="ORF">ACM44_13625</name>
</gene>
<dbReference type="Pfam" id="PF00196">
    <property type="entry name" value="GerE"/>
    <property type="match status" value="1"/>
</dbReference>
<evidence type="ECO:0000256" key="4">
    <source>
        <dbReference type="SAM" id="Phobius"/>
    </source>
</evidence>
<organism evidence="7 8">
    <name type="scientific">Chryseobacterium koreense CCUG 49689</name>
    <dbReference type="NCBI Taxonomy" id="1304281"/>
    <lineage>
        <taxon>Bacteria</taxon>
        <taxon>Pseudomonadati</taxon>
        <taxon>Bacteroidota</taxon>
        <taxon>Flavobacteriia</taxon>
        <taxon>Flavobacteriales</taxon>
        <taxon>Weeksellaceae</taxon>
        <taxon>Chryseobacterium group</taxon>
        <taxon>Chryseobacterium</taxon>
    </lineage>
</organism>
<evidence type="ECO:0000256" key="3">
    <source>
        <dbReference type="ARBA" id="ARBA00023163"/>
    </source>
</evidence>
<keyword evidence="8" id="KW-1185">Reference proteome</keyword>
<dbReference type="SUPFAM" id="SSF48452">
    <property type="entry name" value="TPR-like"/>
    <property type="match status" value="1"/>
</dbReference>
<dbReference type="Proteomes" id="UP000035900">
    <property type="component" value="Unassembled WGS sequence"/>
</dbReference>
<dbReference type="InterPro" id="IPR011990">
    <property type="entry name" value="TPR-like_helical_dom_sf"/>
</dbReference>